<sequence>MSGDFWNVLRPGRPMKLRDRGQQVLSKESQNNHTKPMDHILKEFQQASETIVLIKHTFFSFHGRDTAHEPLIAKSKRAVPVHHGLVYGYRWVNRLDWPAQSPDLNPTENFWNELGAVNHLKFLKELACLPQAEWKTTPLSTIQTLAESIPRKILTRREQLSSGRFIQEVQPLIPIAQFTRNFFDVLLHLSGVVPCPRVLIRK</sequence>
<gene>
    <name evidence="1" type="ORF">TNCV_2628541</name>
</gene>
<evidence type="ECO:0000313" key="2">
    <source>
        <dbReference type="Proteomes" id="UP000887159"/>
    </source>
</evidence>
<dbReference type="Gene3D" id="3.30.420.10">
    <property type="entry name" value="Ribonuclease H-like superfamily/Ribonuclease H"/>
    <property type="match status" value="1"/>
</dbReference>
<evidence type="ECO:0008006" key="3">
    <source>
        <dbReference type="Google" id="ProtNLM"/>
    </source>
</evidence>
<accession>A0A8X6VL41</accession>
<dbReference type="InterPro" id="IPR036397">
    <property type="entry name" value="RNaseH_sf"/>
</dbReference>
<proteinExistence type="predicted"/>
<comment type="caution">
    <text evidence="1">The sequence shown here is derived from an EMBL/GenBank/DDBJ whole genome shotgun (WGS) entry which is preliminary data.</text>
</comment>
<dbReference type="GO" id="GO:0003676">
    <property type="term" value="F:nucleic acid binding"/>
    <property type="evidence" value="ECO:0007669"/>
    <property type="project" value="InterPro"/>
</dbReference>
<dbReference type="AlphaFoldDB" id="A0A8X6VL41"/>
<reference evidence="1" key="1">
    <citation type="submission" date="2020-08" db="EMBL/GenBank/DDBJ databases">
        <title>Multicomponent nature underlies the extraordinary mechanical properties of spider dragline silk.</title>
        <authorList>
            <person name="Kono N."/>
            <person name="Nakamura H."/>
            <person name="Mori M."/>
            <person name="Yoshida Y."/>
            <person name="Ohtoshi R."/>
            <person name="Malay A.D."/>
            <person name="Moran D.A.P."/>
            <person name="Tomita M."/>
            <person name="Numata K."/>
            <person name="Arakawa K."/>
        </authorList>
    </citation>
    <scope>NUCLEOTIDE SEQUENCE</scope>
</reference>
<evidence type="ECO:0000313" key="1">
    <source>
        <dbReference type="EMBL" id="GFY10175.1"/>
    </source>
</evidence>
<name>A0A8X6VL41_TRICX</name>
<dbReference type="EMBL" id="BMAU01021296">
    <property type="protein sequence ID" value="GFY10175.1"/>
    <property type="molecule type" value="Genomic_DNA"/>
</dbReference>
<organism evidence="1 2">
    <name type="scientific">Trichonephila clavipes</name>
    <name type="common">Golden silk orbweaver</name>
    <name type="synonym">Nephila clavipes</name>
    <dbReference type="NCBI Taxonomy" id="2585209"/>
    <lineage>
        <taxon>Eukaryota</taxon>
        <taxon>Metazoa</taxon>
        <taxon>Ecdysozoa</taxon>
        <taxon>Arthropoda</taxon>
        <taxon>Chelicerata</taxon>
        <taxon>Arachnida</taxon>
        <taxon>Araneae</taxon>
        <taxon>Araneomorphae</taxon>
        <taxon>Entelegynae</taxon>
        <taxon>Araneoidea</taxon>
        <taxon>Nephilidae</taxon>
        <taxon>Trichonephila</taxon>
    </lineage>
</organism>
<protein>
    <recommendedName>
        <fullName evidence="3">Tc1-like transposase DDE domain-containing protein</fullName>
    </recommendedName>
</protein>
<dbReference type="Proteomes" id="UP000887159">
    <property type="component" value="Unassembled WGS sequence"/>
</dbReference>
<keyword evidence="2" id="KW-1185">Reference proteome</keyword>